<accession>A0A834JC57</accession>
<protein>
    <recommendedName>
        <fullName evidence="3">Ig-like domain-containing protein</fullName>
    </recommendedName>
</protein>
<reference evidence="1" key="1">
    <citation type="journal article" date="2020" name="G3 (Bethesda)">
        <title>High-Quality Assemblies for Three Invasive Social Wasps from the &lt;i&gt;Vespula&lt;/i&gt; Genus.</title>
        <authorList>
            <person name="Harrop T.W.R."/>
            <person name="Guhlin J."/>
            <person name="McLaughlin G.M."/>
            <person name="Permina E."/>
            <person name="Stockwell P."/>
            <person name="Gilligan J."/>
            <person name="Le Lec M.F."/>
            <person name="Gruber M.A.M."/>
            <person name="Quinn O."/>
            <person name="Lovegrove M."/>
            <person name="Duncan E.J."/>
            <person name="Remnant E.J."/>
            <person name="Van Eeckhoven J."/>
            <person name="Graham B."/>
            <person name="Knapp R.A."/>
            <person name="Langford K.W."/>
            <person name="Kronenberg Z."/>
            <person name="Press M.O."/>
            <person name="Eacker S.M."/>
            <person name="Wilson-Rankin E.E."/>
            <person name="Purcell J."/>
            <person name="Lester P.J."/>
            <person name="Dearden P.K."/>
        </authorList>
    </citation>
    <scope>NUCLEOTIDE SEQUENCE</scope>
    <source>
        <strain evidence="1">Linc-1</strain>
    </source>
</reference>
<gene>
    <name evidence="1" type="ORF">HZH68_014089</name>
</gene>
<dbReference type="AlphaFoldDB" id="A0A834JC57"/>
<evidence type="ECO:0000313" key="2">
    <source>
        <dbReference type="Proteomes" id="UP000617340"/>
    </source>
</evidence>
<organism evidence="1 2">
    <name type="scientific">Vespula germanica</name>
    <name type="common">German yellow jacket</name>
    <name type="synonym">Paravespula germanica</name>
    <dbReference type="NCBI Taxonomy" id="30212"/>
    <lineage>
        <taxon>Eukaryota</taxon>
        <taxon>Metazoa</taxon>
        <taxon>Ecdysozoa</taxon>
        <taxon>Arthropoda</taxon>
        <taxon>Hexapoda</taxon>
        <taxon>Insecta</taxon>
        <taxon>Pterygota</taxon>
        <taxon>Neoptera</taxon>
        <taxon>Endopterygota</taxon>
        <taxon>Hymenoptera</taxon>
        <taxon>Apocrita</taxon>
        <taxon>Aculeata</taxon>
        <taxon>Vespoidea</taxon>
        <taxon>Vespidae</taxon>
        <taxon>Vespinae</taxon>
        <taxon>Vespula</taxon>
    </lineage>
</organism>
<keyword evidence="2" id="KW-1185">Reference proteome</keyword>
<name>A0A834JC57_VESGE</name>
<dbReference type="PANTHER" id="PTHR21261:SF15">
    <property type="entry name" value="BEATEN PATH IIIA, ISOFORM D-RELATED"/>
    <property type="match status" value="1"/>
</dbReference>
<dbReference type="EMBL" id="JACSDZ010000017">
    <property type="protein sequence ID" value="KAF7384477.1"/>
    <property type="molecule type" value="Genomic_DNA"/>
</dbReference>
<evidence type="ECO:0008006" key="3">
    <source>
        <dbReference type="Google" id="ProtNLM"/>
    </source>
</evidence>
<evidence type="ECO:0000313" key="1">
    <source>
        <dbReference type="EMBL" id="KAF7384477.1"/>
    </source>
</evidence>
<dbReference type="PANTHER" id="PTHR21261">
    <property type="entry name" value="BEAT PROTEIN"/>
    <property type="match status" value="1"/>
</dbReference>
<comment type="caution">
    <text evidence="1">The sequence shown here is derived from an EMBL/GenBank/DDBJ whole genome shotgun (WGS) entry which is preliminary data.</text>
</comment>
<sequence>MSTSGTAVFIFINNFHELEKKIDFCGDIKVEIKMPREAEEGSTVELRCEWRLLGGAGLYSVKWYKDEHEFFRYVPDNDPKIQTFPQLGIHLDLPWATERRDAKPRAVGIVDEINGIATCAMNMKHLEEGGGE</sequence>
<proteinExistence type="predicted"/>
<dbReference type="Proteomes" id="UP000617340">
    <property type="component" value="Unassembled WGS sequence"/>
</dbReference>